<dbReference type="PANTHER" id="PTHR43289">
    <property type="entry name" value="MITOGEN-ACTIVATED PROTEIN KINASE KINASE KINASE 20-RELATED"/>
    <property type="match status" value="1"/>
</dbReference>
<evidence type="ECO:0000256" key="5">
    <source>
        <dbReference type="PROSITE-ProRule" id="PRU10141"/>
    </source>
</evidence>
<dbReference type="SMART" id="SM00220">
    <property type="entry name" value="S_TKc"/>
    <property type="match status" value="1"/>
</dbReference>
<dbReference type="AlphaFoldDB" id="A0A0D7KGF8"/>
<dbReference type="InterPro" id="IPR000719">
    <property type="entry name" value="Prot_kinase_dom"/>
</dbReference>
<dbReference type="Pfam" id="PF00069">
    <property type="entry name" value="Pkinase"/>
    <property type="match status" value="1"/>
</dbReference>
<comment type="caution">
    <text evidence="8">The sequence shown here is derived from an EMBL/GenBank/DDBJ whole genome shotgun (WGS) entry which is preliminary data.</text>
</comment>
<keyword evidence="6" id="KW-1133">Transmembrane helix</keyword>
<dbReference type="Pfam" id="PF05226">
    <property type="entry name" value="CHASE2"/>
    <property type="match status" value="1"/>
</dbReference>
<keyword evidence="9" id="KW-1185">Reference proteome</keyword>
<name>A0A0D7KGF8_9BURK</name>
<accession>A0A0D7KGF8</accession>
<dbReference type="Gene3D" id="3.30.200.20">
    <property type="entry name" value="Phosphorylase Kinase, domain 1"/>
    <property type="match status" value="1"/>
</dbReference>
<dbReference type="PROSITE" id="PS00107">
    <property type="entry name" value="PROTEIN_KINASE_ATP"/>
    <property type="match status" value="1"/>
</dbReference>
<dbReference type="PANTHER" id="PTHR43289:SF6">
    <property type="entry name" value="SERINE_THREONINE-PROTEIN KINASE NEKL-3"/>
    <property type="match status" value="1"/>
</dbReference>
<evidence type="ECO:0000256" key="6">
    <source>
        <dbReference type="SAM" id="Phobius"/>
    </source>
</evidence>
<proteinExistence type="predicted"/>
<feature type="transmembrane region" description="Helical" evidence="6">
    <location>
        <begin position="287"/>
        <end position="306"/>
    </location>
</feature>
<dbReference type="Gene3D" id="1.10.510.10">
    <property type="entry name" value="Transferase(Phosphotransferase) domain 1"/>
    <property type="match status" value="1"/>
</dbReference>
<dbReference type="SUPFAM" id="SSF56112">
    <property type="entry name" value="Protein kinase-like (PK-like)"/>
    <property type="match status" value="1"/>
</dbReference>
<keyword evidence="3" id="KW-0418">Kinase</keyword>
<dbReference type="SMART" id="SM01080">
    <property type="entry name" value="CHASE2"/>
    <property type="match status" value="1"/>
</dbReference>
<keyword evidence="6" id="KW-0812">Transmembrane</keyword>
<dbReference type="InterPro" id="IPR017441">
    <property type="entry name" value="Protein_kinase_ATP_BS"/>
</dbReference>
<feature type="transmembrane region" description="Helical" evidence="6">
    <location>
        <begin position="313"/>
        <end position="333"/>
    </location>
</feature>
<evidence type="ECO:0000313" key="8">
    <source>
        <dbReference type="EMBL" id="KJA12293.1"/>
    </source>
</evidence>
<reference evidence="8 9" key="1">
    <citation type="submission" date="2014-12" db="EMBL/GenBank/DDBJ databases">
        <title>Isolation of bacteria from lake water.</title>
        <authorList>
            <person name="Sheng K.-Y."/>
            <person name="Chin P.-S."/>
            <person name="Chan K.-G."/>
            <person name="Tan G.S."/>
        </authorList>
    </citation>
    <scope>NUCLEOTIDE SEQUENCE [LARGE SCALE GENOMIC DNA]</scope>
    <source>
        <strain evidence="8 9">KY4</strain>
    </source>
</reference>
<dbReference type="PROSITE" id="PS50011">
    <property type="entry name" value="PROTEIN_KINASE_DOM"/>
    <property type="match status" value="1"/>
</dbReference>
<feature type="domain" description="Protein kinase" evidence="7">
    <location>
        <begin position="498"/>
        <end position="763"/>
    </location>
</feature>
<feature type="binding site" evidence="5">
    <location>
        <position position="527"/>
    </location>
    <ligand>
        <name>ATP</name>
        <dbReference type="ChEBI" id="CHEBI:30616"/>
    </ligand>
</feature>
<evidence type="ECO:0000256" key="1">
    <source>
        <dbReference type="ARBA" id="ARBA00022679"/>
    </source>
</evidence>
<keyword evidence="6" id="KW-0472">Membrane</keyword>
<dbReference type="EMBL" id="JXYQ01000003">
    <property type="protein sequence ID" value="KJA12293.1"/>
    <property type="molecule type" value="Genomic_DNA"/>
</dbReference>
<dbReference type="GO" id="GO:0005524">
    <property type="term" value="F:ATP binding"/>
    <property type="evidence" value="ECO:0007669"/>
    <property type="project" value="UniProtKB-UniRule"/>
</dbReference>
<dbReference type="Proteomes" id="UP000032566">
    <property type="component" value="Unassembled WGS sequence"/>
</dbReference>
<evidence type="ECO:0000259" key="7">
    <source>
        <dbReference type="PROSITE" id="PS50011"/>
    </source>
</evidence>
<keyword evidence="4 5" id="KW-0067">ATP-binding</keyword>
<dbReference type="STRING" id="80878.RP29_01380"/>
<evidence type="ECO:0000256" key="2">
    <source>
        <dbReference type="ARBA" id="ARBA00022741"/>
    </source>
</evidence>
<feature type="transmembrane region" description="Helical" evidence="6">
    <location>
        <begin position="339"/>
        <end position="362"/>
    </location>
</feature>
<dbReference type="CDD" id="cd14014">
    <property type="entry name" value="STKc_PknB_like"/>
    <property type="match status" value="1"/>
</dbReference>
<evidence type="ECO:0000256" key="3">
    <source>
        <dbReference type="ARBA" id="ARBA00022777"/>
    </source>
</evidence>
<organism evidence="8 9">
    <name type="scientific">Acidovorax temperans</name>
    <dbReference type="NCBI Taxonomy" id="80878"/>
    <lineage>
        <taxon>Bacteria</taxon>
        <taxon>Pseudomonadati</taxon>
        <taxon>Pseudomonadota</taxon>
        <taxon>Betaproteobacteria</taxon>
        <taxon>Burkholderiales</taxon>
        <taxon>Comamonadaceae</taxon>
        <taxon>Acidovorax</taxon>
    </lineage>
</organism>
<keyword evidence="2 5" id="KW-0547">Nucleotide-binding</keyword>
<protein>
    <recommendedName>
        <fullName evidence="7">Protein kinase domain-containing protein</fullName>
    </recommendedName>
</protein>
<dbReference type="GO" id="GO:0004674">
    <property type="term" value="F:protein serine/threonine kinase activity"/>
    <property type="evidence" value="ECO:0007669"/>
    <property type="project" value="TreeGrafter"/>
</dbReference>
<dbReference type="InterPro" id="IPR007890">
    <property type="entry name" value="CHASE2"/>
</dbReference>
<dbReference type="PATRIC" id="fig|80878.5.peg.1582"/>
<evidence type="ECO:0000256" key="4">
    <source>
        <dbReference type="ARBA" id="ARBA00022840"/>
    </source>
</evidence>
<sequence length="816" mass="85951">MLPQAQQILYDAAVAHASPGAMSEAVLVDIDARSLAAAGGNWSYDNHAALIDRLSQAGASTVVYAVPLASPAMPTDAQALVSSVAQAQNVIWPAVFADKGPAASLPPAFHRSTLAALGGRGPAMVPVQMGPFAEAAAGVGHLQLGADSDGILRQVPLVLSHDNAGVPALALLAAQRVLHLSAEDISWRGGSSSPGLLLGSLAVGVDAGAVMRPVFGAALPRLAAADVVANKVPIAALRDKTVMVGMTAGPQAAVWTVPGGSSLHTSDVVAQTLVGLRVARSVTAPNWAHTLAWGAVVAMALVVVALPGLRTRVAWGVALGLATLLLAMQWWWLQRALHVVPLLAAAAVVLWGQMLCSVLAALQKRTPGEVPQGSADAERMMALALHGRGELLQAFERLKLLPTSDALKENLYHLGKDFERKKDFALAKKVFKHLVHRDAEYKDARARYRHAKTHLLAQAGISPGYGAGSSFGEGASSLPASVHETLPRQKASGAFAHFVLRHELGKGAMGVVYQGRDLRSGRMVAIKTLALHQEFEGAALVDARERFFKEAQAAGRLEHPNIVTIDGSGEAQGLAYIAMEFVVGTDLTAFTQPAHLLPVAQVLAIGARVASALDYAHAHHVVHRDVKPANIMWDPATDTVKVMDFGVARITDASKTRTGIVLGTPSFMSPEQLCGAKVDGRTDLYALGVTLFQLLTGALPLRAESMPDLMHKIVHVPAPDIRTLRPDLPDAVATLVAKALNKRPEDRYQTGAQLAQVLTHAMDNALQQSIGEAIAAVVYDPDRSPAEQNMLLTKTTVLEHPQQQSPASRPVAAPVG</sequence>
<gene>
    <name evidence="8" type="ORF">RP29_01380</name>
</gene>
<evidence type="ECO:0000313" key="9">
    <source>
        <dbReference type="Proteomes" id="UP000032566"/>
    </source>
</evidence>
<keyword evidence="1" id="KW-0808">Transferase</keyword>
<dbReference type="InterPro" id="IPR011009">
    <property type="entry name" value="Kinase-like_dom_sf"/>
</dbReference>